<keyword evidence="3" id="KW-1185">Reference proteome</keyword>
<evidence type="ECO:0000313" key="2">
    <source>
        <dbReference type="EMBL" id="MEX6501107.1"/>
    </source>
</evidence>
<dbReference type="RefSeq" id="WP_369286047.1">
    <property type="nucleotide sequence ID" value="NZ_JBFTEG010000002.1"/>
</dbReference>
<name>A0ABV3YP57_9PSED</name>
<protein>
    <submittedName>
        <fullName evidence="2">Xylulose 5-phosphate 3-epimerase</fullName>
    </submittedName>
</protein>
<reference evidence="2 3" key="1">
    <citation type="submission" date="2024-07" db="EMBL/GenBank/DDBJ databases">
        <authorList>
            <person name="Li M."/>
        </authorList>
    </citation>
    <scope>NUCLEOTIDE SEQUENCE [LARGE SCALE GENOMIC DNA]</scope>
    <source>
        <strain evidence="2 3">25A3E</strain>
    </source>
</reference>
<comment type="caution">
    <text evidence="2">The sequence shown here is derived from an EMBL/GenBank/DDBJ whole genome shotgun (WGS) entry which is preliminary data.</text>
</comment>
<dbReference type="Pfam" id="PF03894">
    <property type="entry name" value="XFP"/>
    <property type="match status" value="1"/>
</dbReference>
<evidence type="ECO:0000313" key="3">
    <source>
        <dbReference type="Proteomes" id="UP001560296"/>
    </source>
</evidence>
<dbReference type="PIRSF" id="PIRSF017245">
    <property type="entry name" value="Phosphoketolase"/>
    <property type="match status" value="1"/>
</dbReference>
<evidence type="ECO:0000259" key="1">
    <source>
        <dbReference type="Pfam" id="PF09364"/>
    </source>
</evidence>
<dbReference type="EMBL" id="JBFTEG010000002">
    <property type="protein sequence ID" value="MEX6501107.1"/>
    <property type="molecule type" value="Genomic_DNA"/>
</dbReference>
<dbReference type="SUPFAM" id="SSF52518">
    <property type="entry name" value="Thiamin diphosphate-binding fold (THDP-binding)"/>
    <property type="match status" value="2"/>
</dbReference>
<dbReference type="InterPro" id="IPR005593">
    <property type="entry name" value="Xul5P/Fru6P_PKetolase"/>
</dbReference>
<sequence>MSQILPSANELADHARAEPSFADWQQGYGPLQHSLETRAAVFRLAHQLVQAGLQPDVARVYRLLHGLDRINAAALWLVVHMTYAQRVRLDGSALAAADFKVTPEGHTGGALNMVPAYAGYLALNALTGETRGWLMGQGHCVAAIEALNLLTANQHPEQAERYPCDETGMSRLVGDFYSYAQAADGRAGIPLGSHVNPHTAGGIAEGGYLGFAELQYAHLPLPGETLVAFLSDGAAEEQRGSDWMPRWWRAEDCGLALPVMIANGRRIEQRTELGTDRGMAGFREHLAHCGFDPIGLDGRDPAAFACALWEMEQRLAHRVQERRSGILRYPLPMPYAIAEVEKGFGFYGAGSNAAHNLPLPGNPHVDDESRALFNQHAGVLWVPPAELQQACARLLEGRGARPLERDHPLALRRPALPRIPALHYSDAACSPMAALDRFFVDLVAANPQLRPRVGNPDELASNRLGEVLKTLKHRVSQPESELEAVDGAIITALNEEAVVSACLANQGGLNLVASYEAFCVKMLGAVRQTLIFARQQKEVGRPAGWLGWPLVATSHTWENGKNQQSHQDTSFCEALLGEMGDMVRLVFPADHNSALALLPAIYQARGQLACMVIPKREQPSQFGRRQAEQLAADGAILVDEYLGDSAPGDDSPGNDSPGDAPLLLIATGAYQLTEMRRAAARLSAAHCSWRLIYLQEPGRFRAPRDHWEQAAIAEAAVRDRLFPQACARRILLTHMRPEVARGYLGAILPDVRQSRALGYRNRGGTLDQAGMLFANRASWAHVLEAAAELLGVALEHLLDADERAAVAGRGEPRVLC</sequence>
<dbReference type="Pfam" id="PF09364">
    <property type="entry name" value="XFP_N"/>
    <property type="match status" value="1"/>
</dbReference>
<organism evidence="2 3">
    <name type="scientific">Pseudomonas zhanjiangensis</name>
    <dbReference type="NCBI Taxonomy" id="3239015"/>
    <lineage>
        <taxon>Bacteria</taxon>
        <taxon>Pseudomonadati</taxon>
        <taxon>Pseudomonadota</taxon>
        <taxon>Gammaproteobacteria</taxon>
        <taxon>Pseudomonadales</taxon>
        <taxon>Pseudomonadaceae</taxon>
        <taxon>Pseudomonas</taxon>
    </lineage>
</organism>
<gene>
    <name evidence="2" type="ORF">AB5S05_03460</name>
</gene>
<dbReference type="Gene3D" id="3.40.50.970">
    <property type="match status" value="2"/>
</dbReference>
<dbReference type="PANTHER" id="PTHR31273:SF0">
    <property type="entry name" value="PHOSPHOKETOLASE-RELATED"/>
    <property type="match status" value="1"/>
</dbReference>
<dbReference type="InterPro" id="IPR029061">
    <property type="entry name" value="THDP-binding"/>
</dbReference>
<dbReference type="InterPro" id="IPR018970">
    <property type="entry name" value="Xul5P/Fru6P_PKetolase_N"/>
</dbReference>
<accession>A0ABV3YP57</accession>
<feature type="domain" description="Xylulose 5-phosphate/Fructose 6-phosphate phosphoketolase N-terminal" evidence="1">
    <location>
        <begin position="64"/>
        <end position="307"/>
    </location>
</feature>
<dbReference type="Proteomes" id="UP001560296">
    <property type="component" value="Unassembled WGS sequence"/>
</dbReference>
<proteinExistence type="predicted"/>
<dbReference type="PANTHER" id="PTHR31273">
    <property type="entry name" value="PHOSPHOKETOLASE-RELATED"/>
    <property type="match status" value="1"/>
</dbReference>